<sequence>MFPRHGLVVIFPLDCRACLTLVSGQPRRRDYSTKAAMQNGRKNAVTSRRYQPLGGNGMHTCNDQLAELLSLTVRSLSQLSDALTTHSFEMMASEDPGVRIASRRMVSRVAQIQSSFDRQLQLVGALTGVEPAAGGSVFEVELQPSPEVDPSTGYDR</sequence>
<gene>
    <name evidence="1" type="ORF">SAMN02744645_0947</name>
</gene>
<name>A0A1M5LAB8_9GAMM</name>
<accession>A0A1M5LAB8</accession>
<dbReference type="EMBL" id="FQXA01000001">
    <property type="protein sequence ID" value="SHG61971.1"/>
    <property type="molecule type" value="Genomic_DNA"/>
</dbReference>
<dbReference type="Proteomes" id="UP000184000">
    <property type="component" value="Unassembled WGS sequence"/>
</dbReference>
<evidence type="ECO:0000313" key="1">
    <source>
        <dbReference type="EMBL" id="SHG61971.1"/>
    </source>
</evidence>
<proteinExistence type="predicted"/>
<dbReference type="AlphaFoldDB" id="A0A1M5LAB8"/>
<evidence type="ECO:0000313" key="2">
    <source>
        <dbReference type="Proteomes" id="UP000184000"/>
    </source>
</evidence>
<reference evidence="1 2" key="1">
    <citation type="submission" date="2016-11" db="EMBL/GenBank/DDBJ databases">
        <authorList>
            <person name="Jaros S."/>
            <person name="Januszkiewicz K."/>
            <person name="Wedrychowicz H."/>
        </authorList>
    </citation>
    <scope>NUCLEOTIDE SEQUENCE [LARGE SCALE GENOMIC DNA]</scope>
    <source>
        <strain evidence="1 2">DSM 18231</strain>
    </source>
</reference>
<organism evidence="1 2">
    <name type="scientific">Stutzerimonas xanthomarina DSM 18231</name>
    <dbReference type="NCBI Taxonomy" id="1403346"/>
    <lineage>
        <taxon>Bacteria</taxon>
        <taxon>Pseudomonadati</taxon>
        <taxon>Pseudomonadota</taxon>
        <taxon>Gammaproteobacteria</taxon>
        <taxon>Pseudomonadales</taxon>
        <taxon>Pseudomonadaceae</taxon>
        <taxon>Stutzerimonas</taxon>
    </lineage>
</organism>
<protein>
    <submittedName>
        <fullName evidence="1">Uncharacterized protein</fullName>
    </submittedName>
</protein>